<feature type="repeat" description="WD" evidence="3">
    <location>
        <begin position="705"/>
        <end position="746"/>
    </location>
</feature>
<feature type="domain" description="Novel STAND NTPase 1" evidence="6">
    <location>
        <begin position="11"/>
        <end position="251"/>
    </location>
</feature>
<feature type="repeat" description="WD" evidence="3">
    <location>
        <begin position="620"/>
        <end position="661"/>
    </location>
</feature>
<organism evidence="7">
    <name type="scientific">Dechloromonas aromatica (strain RCB)</name>
    <dbReference type="NCBI Taxonomy" id="159087"/>
    <lineage>
        <taxon>Bacteria</taxon>
        <taxon>Pseudomonadati</taxon>
        <taxon>Pseudomonadota</taxon>
        <taxon>Betaproteobacteria</taxon>
        <taxon>Rhodocyclales</taxon>
        <taxon>Azonexaceae</taxon>
        <taxon>Dechloromonas</taxon>
    </lineage>
</organism>
<feature type="repeat" description="WD" evidence="3">
    <location>
        <begin position="577"/>
        <end position="618"/>
    </location>
</feature>
<dbReference type="PANTHER" id="PTHR19879">
    <property type="entry name" value="TRANSCRIPTION INITIATION FACTOR TFIID"/>
    <property type="match status" value="1"/>
</dbReference>
<dbReference type="Gene3D" id="2.130.10.10">
    <property type="entry name" value="YVTN repeat-like/Quinoprotein amine dehydrogenase"/>
    <property type="match status" value="5"/>
</dbReference>
<dbReference type="Pfam" id="PF20703">
    <property type="entry name" value="nSTAND1"/>
    <property type="match status" value="1"/>
</dbReference>
<dbReference type="InterPro" id="IPR049052">
    <property type="entry name" value="nSTAND1"/>
</dbReference>
<dbReference type="InterPro" id="IPR015943">
    <property type="entry name" value="WD40/YVTN_repeat-like_dom_sf"/>
</dbReference>
<dbReference type="PROSITE" id="PS50082">
    <property type="entry name" value="WD_REPEATS_2"/>
    <property type="match status" value="14"/>
</dbReference>
<feature type="transmembrane region" description="Helical" evidence="5">
    <location>
        <begin position="470"/>
        <end position="492"/>
    </location>
</feature>
<dbReference type="eggNOG" id="COG2319">
    <property type="taxonomic scope" value="Bacteria"/>
</dbReference>
<dbReference type="EMBL" id="CP000089">
    <property type="protein sequence ID" value="AAZ48328.1"/>
    <property type="molecule type" value="Genomic_DNA"/>
</dbReference>
<keyword evidence="2" id="KW-0677">Repeat</keyword>
<dbReference type="InterPro" id="IPR036322">
    <property type="entry name" value="WD40_repeat_dom_sf"/>
</dbReference>
<evidence type="ECO:0000256" key="5">
    <source>
        <dbReference type="SAM" id="Phobius"/>
    </source>
</evidence>
<proteinExistence type="predicted"/>
<accession>Q47A03</accession>
<dbReference type="OrthoDB" id="135039at2"/>
<dbReference type="SMART" id="SM00320">
    <property type="entry name" value="WD40"/>
    <property type="match status" value="14"/>
</dbReference>
<feature type="repeat" description="WD" evidence="3">
    <location>
        <begin position="877"/>
        <end position="918"/>
    </location>
</feature>
<evidence type="ECO:0000256" key="4">
    <source>
        <dbReference type="SAM" id="MobiDB-lite"/>
    </source>
</evidence>
<dbReference type="STRING" id="159087.Daro_3599"/>
<dbReference type="PROSITE" id="PS00678">
    <property type="entry name" value="WD_REPEATS_1"/>
    <property type="match status" value="9"/>
</dbReference>
<dbReference type="PROSITE" id="PS50294">
    <property type="entry name" value="WD_REPEATS_REGION"/>
    <property type="match status" value="13"/>
</dbReference>
<dbReference type="InterPro" id="IPR001680">
    <property type="entry name" value="WD40_rpt"/>
</dbReference>
<feature type="repeat" description="WD" evidence="3">
    <location>
        <begin position="834"/>
        <end position="875"/>
    </location>
</feature>
<dbReference type="SUPFAM" id="SSF50998">
    <property type="entry name" value="Quinoprotein alcohol dehydrogenase-like"/>
    <property type="match status" value="1"/>
</dbReference>
<evidence type="ECO:0000256" key="2">
    <source>
        <dbReference type="ARBA" id="ARBA00022737"/>
    </source>
</evidence>
<feature type="repeat" description="WD" evidence="3">
    <location>
        <begin position="1092"/>
        <end position="1133"/>
    </location>
</feature>
<name>Q47A03_DECAR</name>
<dbReference type="PANTHER" id="PTHR19879:SF9">
    <property type="entry name" value="TRANSCRIPTION INITIATION FACTOR TFIID SUBUNIT 5"/>
    <property type="match status" value="1"/>
</dbReference>
<reference evidence="7" key="1">
    <citation type="submission" date="2005-08" db="EMBL/GenBank/DDBJ databases">
        <title>Complete sequence of Dechloromonas aromatica RCB.</title>
        <authorList>
            <person name="Salinero K.K."/>
            <person name="Copeland A."/>
            <person name="Lucas S."/>
            <person name="Lapidus A."/>
            <person name="Barry K."/>
            <person name="Detter J.C."/>
            <person name="Glavina T."/>
            <person name="Hammon N."/>
            <person name="Israni S."/>
            <person name="Pitluck S."/>
            <person name="Di Bartolo G."/>
            <person name="Trong S."/>
            <person name="Schmutz J."/>
            <person name="Larimer F."/>
            <person name="Land M."/>
            <person name="Ivanova N."/>
            <person name="Richardson P."/>
        </authorList>
    </citation>
    <scope>NUCLEOTIDE SEQUENCE</scope>
    <source>
        <strain evidence="7">RCB</strain>
    </source>
</reference>
<dbReference type="InterPro" id="IPR019775">
    <property type="entry name" value="WD40_repeat_CS"/>
</dbReference>
<protein>
    <submittedName>
        <fullName evidence="7">WD-40 repeat-containing protein</fullName>
    </submittedName>
</protein>
<feature type="repeat" description="WD" evidence="3">
    <location>
        <begin position="963"/>
        <end position="1004"/>
    </location>
</feature>
<keyword evidence="1 3" id="KW-0853">WD repeat</keyword>
<dbReference type="InterPro" id="IPR020472">
    <property type="entry name" value="WD40_PAC1"/>
</dbReference>
<dbReference type="SUPFAM" id="SSF50978">
    <property type="entry name" value="WD40 repeat-like"/>
    <property type="match status" value="1"/>
</dbReference>
<feature type="region of interest" description="Disordered" evidence="4">
    <location>
        <begin position="436"/>
        <end position="460"/>
    </location>
</feature>
<evidence type="ECO:0000259" key="6">
    <source>
        <dbReference type="Pfam" id="PF20703"/>
    </source>
</evidence>
<feature type="repeat" description="WD" evidence="3">
    <location>
        <begin position="748"/>
        <end position="789"/>
    </location>
</feature>
<feature type="repeat" description="WD" evidence="3">
    <location>
        <begin position="791"/>
        <end position="832"/>
    </location>
</feature>
<dbReference type="InterPro" id="IPR011047">
    <property type="entry name" value="Quinoprotein_ADH-like_sf"/>
</dbReference>
<keyword evidence="5" id="KW-1133">Transmembrane helix</keyword>
<dbReference type="CDD" id="cd00200">
    <property type="entry name" value="WD40"/>
    <property type="match status" value="2"/>
</dbReference>
<feature type="repeat" description="WD" evidence="3">
    <location>
        <begin position="1135"/>
        <end position="1166"/>
    </location>
</feature>
<gene>
    <name evidence="7" type="ordered locus">Daro_3599</name>
</gene>
<sequence length="1211" mass="130423">MAPPVIDRNNPWPWLDPFTEKAEAFFNGRDDDSAALQRCVLAGVATVLFGKSGLGKTSLLQAGLFPRLRKSGLLPVLVRLEHGSASPTAAAQIRTCLHKECTAYGLTMPGNPQFAPQLEKPEDRLWLDLHTNPVGLRDAHGQTWQVVFVLDQFEEIFTLGGQDSERQRLDFGALGDLVENRIPRALENAISVDEDLLDELRLDVQPYRVVFSLREDYLPNLERWCDRIPRLGPNRYRLLPMQEAQALDAIRLTGGDLVSPQDADRIVRFVSSQQEGPAVGMASGESAEVSIEPALLSLLCSGLNLERQKAGAAHLDASNLEQSGGRIMERFYDDATLDVAPAAIAFVEDELITPDGVRLFYPLKSILQNPGITKADIDTLIERRLLRRQPFTEGDRIELVHDRLAAVARQRRRNRESVAAQQRRLDEARREAAAKEANVRADLESKARESETRARLRAEKDASSQRRLQGILKFVVAALVVLLCLAGASAWFAREQSALARAAEGKAKRSAEEASIRRLVAEGQAMTTGAQSGGSILGILQLLAAHRLSDEAYPQASPGALGALRAEFMRSARLLHLSESDEAITTLDLSPDGLRIVTGSRNGSLQLWEAASGAPIGKPLIGHSSYVNSVAFSPDGKAIVSASRDHTLRLWEAGTGNPLGKPLQSDSAVCSVAFSPLGQRIVAGGLDGNLRLWDAATGQMLGEPLKGHSQRVCAVAFSPDGQHIVSGGDDKTLRLWNVSSGQPSGEVLKGHTEAVYSVAYSPNGLRIVSGSSDATLRLWDARTGKPIGDPLKRHRKAILGVAFSPDGRYIVSGSGDYTVRLWETETQKPAGDSLRGHTDEITGVLFSRDGERVVSGSYDKTLRLWTVAADDPTSVVLNGSDKALKSVAFSPDGTRLVWAGEDQDVHVLDLTTGKTTGKPFSGHREAVYSVAVSPDSKRIASGSSDMSVRLWDAATGALLVPPLQGHLGTVYGVAFSPDGARLVSGSADGTLRQWNAGSGAPIGSPMSGEGGSVSSVAFSRDGRRIVSASEDGKLRLWDTATGKPIGKPLVGHLKAVNSVAFSRDGRLIVSASDDMSLRLWDANSGAPIGKPLTGHTHYVNSVAFSPDGRYVVSGSKDQTLRLWDVRTGTPVGAPLEGHSDVIFGVTFSPDGRQVASVSGDSSLRRWPVLESWAERLCAKLGRNMSDSEWQRLVSPDIPYARQCPGLPKPGD</sequence>
<keyword evidence="5" id="KW-0472">Membrane</keyword>
<feature type="repeat" description="WD" evidence="3">
    <location>
        <begin position="667"/>
        <end position="703"/>
    </location>
</feature>
<feature type="repeat" description="WD" evidence="3">
    <location>
        <begin position="1006"/>
        <end position="1047"/>
    </location>
</feature>
<dbReference type="PRINTS" id="PR00320">
    <property type="entry name" value="GPROTEINBRPT"/>
</dbReference>
<feature type="repeat" description="WD" evidence="3">
    <location>
        <begin position="1049"/>
        <end position="1090"/>
    </location>
</feature>
<dbReference type="AlphaFoldDB" id="Q47A03"/>
<dbReference type="KEGG" id="dar:Daro_3599"/>
<dbReference type="Pfam" id="PF00400">
    <property type="entry name" value="WD40"/>
    <property type="match status" value="13"/>
</dbReference>
<evidence type="ECO:0000256" key="3">
    <source>
        <dbReference type="PROSITE-ProRule" id="PRU00221"/>
    </source>
</evidence>
<keyword evidence="5" id="KW-0812">Transmembrane</keyword>
<feature type="repeat" description="WD" evidence="3">
    <location>
        <begin position="920"/>
        <end position="961"/>
    </location>
</feature>
<evidence type="ECO:0000313" key="7">
    <source>
        <dbReference type="EMBL" id="AAZ48328.1"/>
    </source>
</evidence>
<dbReference type="HOGENOM" id="CLU_002352_0_2_4"/>
<evidence type="ECO:0000256" key="1">
    <source>
        <dbReference type="ARBA" id="ARBA00022574"/>
    </source>
</evidence>